<proteinExistence type="predicted"/>
<gene>
    <name evidence="1" type="ORF">METZ01_LOCUS400760</name>
</gene>
<reference evidence="1" key="1">
    <citation type="submission" date="2018-05" db="EMBL/GenBank/DDBJ databases">
        <authorList>
            <person name="Lanie J.A."/>
            <person name="Ng W.-L."/>
            <person name="Kazmierczak K.M."/>
            <person name="Andrzejewski T.M."/>
            <person name="Davidsen T.M."/>
            <person name="Wayne K.J."/>
            <person name="Tettelin H."/>
            <person name="Glass J.I."/>
            <person name="Rusch D."/>
            <person name="Podicherti R."/>
            <person name="Tsui H.-C.T."/>
            <person name="Winkler M.E."/>
        </authorList>
    </citation>
    <scope>NUCLEOTIDE SEQUENCE</scope>
</reference>
<protein>
    <recommendedName>
        <fullName evidence="2">HTH merR-type domain-containing protein</fullName>
    </recommendedName>
</protein>
<evidence type="ECO:0000313" key="1">
    <source>
        <dbReference type="EMBL" id="SVD47906.1"/>
    </source>
</evidence>
<accession>A0A382VMX5</accession>
<organism evidence="1">
    <name type="scientific">marine metagenome</name>
    <dbReference type="NCBI Taxonomy" id="408172"/>
    <lineage>
        <taxon>unclassified sequences</taxon>
        <taxon>metagenomes</taxon>
        <taxon>ecological metagenomes</taxon>
    </lineage>
</organism>
<sequence>MTKVKYITRQTLARFTGAPPYIISYLYDCGRLPVVRASKGKGYPRLYDTKAIEIVKEHLNKQSG</sequence>
<evidence type="ECO:0008006" key="2">
    <source>
        <dbReference type="Google" id="ProtNLM"/>
    </source>
</evidence>
<name>A0A382VMX5_9ZZZZ</name>
<dbReference type="AlphaFoldDB" id="A0A382VMX5"/>
<dbReference type="EMBL" id="UINC01153277">
    <property type="protein sequence ID" value="SVD47906.1"/>
    <property type="molecule type" value="Genomic_DNA"/>
</dbReference>